<organism evidence="7 8">
    <name type="scientific">Pontibacter ummariensis</name>
    <dbReference type="NCBI Taxonomy" id="1610492"/>
    <lineage>
        <taxon>Bacteria</taxon>
        <taxon>Pseudomonadati</taxon>
        <taxon>Bacteroidota</taxon>
        <taxon>Cytophagia</taxon>
        <taxon>Cytophagales</taxon>
        <taxon>Hymenobacteraceae</taxon>
        <taxon>Pontibacter</taxon>
    </lineage>
</organism>
<keyword evidence="8" id="KW-1185">Reference proteome</keyword>
<dbReference type="PIRSF" id="PIRSF002211">
    <property type="entry name" value="Ribosomal_L30_bac-type"/>
    <property type="match status" value="1"/>
</dbReference>
<dbReference type="InterPro" id="IPR016082">
    <property type="entry name" value="Ribosomal_uL30_ferredoxin-like"/>
</dbReference>
<reference evidence="8" key="1">
    <citation type="submission" date="2017-06" db="EMBL/GenBank/DDBJ databases">
        <authorList>
            <person name="Varghese N."/>
            <person name="Submissions S."/>
        </authorList>
    </citation>
    <scope>NUCLEOTIDE SEQUENCE [LARGE SCALE GENOMIC DNA]</scope>
    <source>
        <strain evidence="8">NKM1</strain>
    </source>
</reference>
<comment type="similarity">
    <text evidence="1 5">Belongs to the universal ribosomal protein uL30 family.</text>
</comment>
<dbReference type="Gene3D" id="3.30.1390.20">
    <property type="entry name" value="Ribosomal protein L30, ferredoxin-like fold domain"/>
    <property type="match status" value="1"/>
</dbReference>
<evidence type="ECO:0000256" key="5">
    <source>
        <dbReference type="HAMAP-Rule" id="MF_01371"/>
    </source>
</evidence>
<dbReference type="RefSeq" id="WP_089317168.1">
    <property type="nucleotide sequence ID" value="NZ_FZOQ01000001.1"/>
</dbReference>
<evidence type="ECO:0000256" key="1">
    <source>
        <dbReference type="ARBA" id="ARBA00007594"/>
    </source>
</evidence>
<keyword evidence="4 5" id="KW-0687">Ribonucleoprotein</keyword>
<dbReference type="Pfam" id="PF00327">
    <property type="entry name" value="Ribosomal_L30"/>
    <property type="match status" value="1"/>
</dbReference>
<dbReference type="InterPro" id="IPR036919">
    <property type="entry name" value="Ribo_uL30_ferredoxin-like_sf"/>
</dbReference>
<dbReference type="PANTHER" id="PTHR15892:SF2">
    <property type="entry name" value="LARGE RIBOSOMAL SUBUNIT PROTEIN UL30M"/>
    <property type="match status" value="1"/>
</dbReference>
<proteinExistence type="inferred from homology"/>
<dbReference type="CDD" id="cd01658">
    <property type="entry name" value="Ribosomal_L30"/>
    <property type="match status" value="1"/>
</dbReference>
<accession>A0A239B0Q9</accession>
<name>A0A239B0Q9_9BACT</name>
<protein>
    <recommendedName>
        <fullName evidence="5">Large ribosomal subunit protein uL30</fullName>
    </recommendedName>
</protein>
<sequence length="60" mass="6681">MAKVTITQVKSTIDRPKTQKLTIQALGLGKINKSVSVEYTPQIAGMVRKVHNLVEVKDFQ</sequence>
<evidence type="ECO:0000256" key="2">
    <source>
        <dbReference type="ARBA" id="ARBA00011838"/>
    </source>
</evidence>
<evidence type="ECO:0000313" key="7">
    <source>
        <dbReference type="EMBL" id="SNS01191.1"/>
    </source>
</evidence>
<dbReference type="EMBL" id="FZOQ01000001">
    <property type="protein sequence ID" value="SNS01191.1"/>
    <property type="molecule type" value="Genomic_DNA"/>
</dbReference>
<dbReference type="GO" id="GO:0006412">
    <property type="term" value="P:translation"/>
    <property type="evidence" value="ECO:0007669"/>
    <property type="project" value="UniProtKB-UniRule"/>
</dbReference>
<dbReference type="AlphaFoldDB" id="A0A239B0Q9"/>
<keyword evidence="3 5" id="KW-0689">Ribosomal protein</keyword>
<dbReference type="Proteomes" id="UP000198432">
    <property type="component" value="Unassembled WGS sequence"/>
</dbReference>
<dbReference type="SUPFAM" id="SSF55129">
    <property type="entry name" value="Ribosomal protein L30p/L7e"/>
    <property type="match status" value="1"/>
</dbReference>
<evidence type="ECO:0000256" key="3">
    <source>
        <dbReference type="ARBA" id="ARBA00022980"/>
    </source>
</evidence>
<evidence type="ECO:0000256" key="4">
    <source>
        <dbReference type="ARBA" id="ARBA00023274"/>
    </source>
</evidence>
<gene>
    <name evidence="5" type="primary">rpmD</name>
    <name evidence="7" type="ORF">SAMN06296052_10158</name>
</gene>
<dbReference type="GO" id="GO:0022625">
    <property type="term" value="C:cytosolic large ribosomal subunit"/>
    <property type="evidence" value="ECO:0007669"/>
    <property type="project" value="TreeGrafter"/>
</dbReference>
<dbReference type="NCBIfam" id="TIGR01308">
    <property type="entry name" value="rpmD_bact"/>
    <property type="match status" value="1"/>
</dbReference>
<dbReference type="InterPro" id="IPR005996">
    <property type="entry name" value="Ribosomal_uL30_bac-type"/>
</dbReference>
<dbReference type="GO" id="GO:0003735">
    <property type="term" value="F:structural constituent of ribosome"/>
    <property type="evidence" value="ECO:0007669"/>
    <property type="project" value="InterPro"/>
</dbReference>
<dbReference type="HAMAP" id="MF_01371_B">
    <property type="entry name" value="Ribosomal_uL30_B"/>
    <property type="match status" value="1"/>
</dbReference>
<dbReference type="OrthoDB" id="9812790at2"/>
<evidence type="ECO:0000313" key="8">
    <source>
        <dbReference type="Proteomes" id="UP000198432"/>
    </source>
</evidence>
<comment type="subunit">
    <text evidence="2 5">Part of the 50S ribosomal subunit.</text>
</comment>
<feature type="domain" description="Large ribosomal subunit protein uL30-like ferredoxin-like fold" evidence="6">
    <location>
        <begin position="5"/>
        <end position="54"/>
    </location>
</feature>
<dbReference type="PANTHER" id="PTHR15892">
    <property type="entry name" value="MITOCHONDRIAL RIBOSOMAL PROTEIN L30"/>
    <property type="match status" value="1"/>
</dbReference>
<evidence type="ECO:0000259" key="6">
    <source>
        <dbReference type="Pfam" id="PF00327"/>
    </source>
</evidence>